<gene>
    <name evidence="2" type="ORF">GCM10011487_43430</name>
</gene>
<organism evidence="2 3">
    <name type="scientific">Steroidobacter agaridevorans</name>
    <dbReference type="NCBI Taxonomy" id="2695856"/>
    <lineage>
        <taxon>Bacteria</taxon>
        <taxon>Pseudomonadati</taxon>
        <taxon>Pseudomonadota</taxon>
        <taxon>Gammaproteobacteria</taxon>
        <taxon>Steroidobacterales</taxon>
        <taxon>Steroidobacteraceae</taxon>
        <taxon>Steroidobacter</taxon>
    </lineage>
</organism>
<sequence>MPSNPAKAGESRFVVIRTDFDYVQPSNVVWVNQPNPPGWLGHGAGFASLRDGRPRFTEDQPRPAQVSGGWNYASWMIVSPRFAATIRRFDPDVIETVEIDWEFADGQKLEGYAFLDVTRLLHAYDYRRSVAHVKIHESGQKFIHLGAPTALKADLPANVHVFREAYFRGDVFCSRELARALLEAEPHGFYFEDPASGLVSLSELGPS</sequence>
<dbReference type="AlphaFoldDB" id="A0A829YHH2"/>
<name>A0A829YHH2_9GAMM</name>
<dbReference type="Proteomes" id="UP000445000">
    <property type="component" value="Unassembled WGS sequence"/>
</dbReference>
<feature type="domain" description="Immunity MXAN-0049 protein" evidence="1">
    <location>
        <begin position="34"/>
        <end position="193"/>
    </location>
</feature>
<accession>A0A829YHH2</accession>
<evidence type="ECO:0000259" key="1">
    <source>
        <dbReference type="Pfam" id="PF07791"/>
    </source>
</evidence>
<dbReference type="RefSeq" id="WP_161813995.1">
    <property type="nucleotide sequence ID" value="NZ_BLJN01000004.1"/>
</dbReference>
<evidence type="ECO:0000313" key="3">
    <source>
        <dbReference type="Proteomes" id="UP000445000"/>
    </source>
</evidence>
<dbReference type="Pfam" id="PF07791">
    <property type="entry name" value="Imm11"/>
    <property type="match status" value="1"/>
</dbReference>
<reference evidence="3" key="1">
    <citation type="submission" date="2020-01" db="EMBL/GenBank/DDBJ databases">
        <title>'Steroidobacter agaridevorans' sp. nov., agar-degrading bacteria isolated from rhizosphere soils.</title>
        <authorList>
            <person name="Ikenaga M."/>
            <person name="Kataoka M."/>
            <person name="Murouchi A."/>
            <person name="Katsuragi S."/>
            <person name="Sakai M."/>
        </authorList>
    </citation>
    <scope>NUCLEOTIDE SEQUENCE [LARGE SCALE GENOMIC DNA]</scope>
    <source>
        <strain evidence="3">YU21-B</strain>
    </source>
</reference>
<protein>
    <recommendedName>
        <fullName evidence="1">Immunity MXAN-0049 protein domain-containing protein</fullName>
    </recommendedName>
</protein>
<dbReference type="EMBL" id="BLJN01000004">
    <property type="protein sequence ID" value="GFE82343.1"/>
    <property type="molecule type" value="Genomic_DNA"/>
</dbReference>
<comment type="caution">
    <text evidence="2">The sequence shown here is derived from an EMBL/GenBank/DDBJ whole genome shotgun (WGS) entry which is preliminary data.</text>
</comment>
<proteinExistence type="predicted"/>
<keyword evidence="3" id="KW-1185">Reference proteome</keyword>
<evidence type="ECO:0000313" key="2">
    <source>
        <dbReference type="EMBL" id="GFE82343.1"/>
    </source>
</evidence>
<dbReference type="InterPro" id="IPR012433">
    <property type="entry name" value="Imm11"/>
</dbReference>